<dbReference type="EMBL" id="BGPR01000124">
    <property type="protein sequence ID" value="GBL96801.1"/>
    <property type="molecule type" value="Genomic_DNA"/>
</dbReference>
<keyword evidence="3" id="KW-1185">Reference proteome</keyword>
<gene>
    <name evidence="2" type="primary">Agg</name>
    <name evidence="2" type="ORF">AVEN_118932_1</name>
</gene>
<reference evidence="2 3" key="1">
    <citation type="journal article" date="2019" name="Sci. Rep.">
        <title>Orb-weaving spider Araneus ventricosus genome elucidates the spidroin gene catalogue.</title>
        <authorList>
            <person name="Kono N."/>
            <person name="Nakamura H."/>
            <person name="Ohtoshi R."/>
            <person name="Moran D.A.P."/>
            <person name="Shinohara A."/>
            <person name="Yoshida Y."/>
            <person name="Fujiwara M."/>
            <person name="Mori M."/>
            <person name="Tomita M."/>
            <person name="Arakawa K."/>
        </authorList>
    </citation>
    <scope>NUCLEOTIDE SEQUENCE [LARGE SCALE GENOMIC DNA]</scope>
</reference>
<dbReference type="Proteomes" id="UP000499080">
    <property type="component" value="Unassembled WGS sequence"/>
</dbReference>
<evidence type="ECO:0000313" key="3">
    <source>
        <dbReference type="Proteomes" id="UP000499080"/>
    </source>
</evidence>
<feature type="non-terminal residue" evidence="2">
    <location>
        <position position="1"/>
    </location>
</feature>
<sequence length="109" mass="10739">PGTTPGVVTGPDGQPVKYIVPQGAYTTPGSIPGPHGKPIHVKPAGPGTTPGAKTNSDGSIDSIVLPTTPKGSGPGFPTTPQGSGPGFEFQTPQPITKPDGQPIQIVPAG</sequence>
<name>A0A4Y2BX25_ARAVE</name>
<dbReference type="AlphaFoldDB" id="A0A4Y2BX25"/>
<feature type="region of interest" description="Disordered" evidence="1">
    <location>
        <begin position="28"/>
        <end position="109"/>
    </location>
</feature>
<proteinExistence type="predicted"/>
<protein>
    <submittedName>
        <fullName evidence="2">Aggregate silk glue</fullName>
    </submittedName>
</protein>
<comment type="caution">
    <text evidence="2">The sequence shown here is derived from an EMBL/GenBank/DDBJ whole genome shotgun (WGS) entry which is preliminary data.</text>
</comment>
<evidence type="ECO:0000313" key="2">
    <source>
        <dbReference type="EMBL" id="GBL96801.1"/>
    </source>
</evidence>
<organism evidence="2 3">
    <name type="scientific">Araneus ventricosus</name>
    <name type="common">Orbweaver spider</name>
    <name type="synonym">Epeira ventricosa</name>
    <dbReference type="NCBI Taxonomy" id="182803"/>
    <lineage>
        <taxon>Eukaryota</taxon>
        <taxon>Metazoa</taxon>
        <taxon>Ecdysozoa</taxon>
        <taxon>Arthropoda</taxon>
        <taxon>Chelicerata</taxon>
        <taxon>Arachnida</taxon>
        <taxon>Araneae</taxon>
        <taxon>Araneomorphae</taxon>
        <taxon>Entelegynae</taxon>
        <taxon>Araneoidea</taxon>
        <taxon>Araneidae</taxon>
        <taxon>Araneus</taxon>
    </lineage>
</organism>
<evidence type="ECO:0000256" key="1">
    <source>
        <dbReference type="SAM" id="MobiDB-lite"/>
    </source>
</evidence>
<accession>A0A4Y2BX25</accession>
<feature type="non-terminal residue" evidence="2">
    <location>
        <position position="109"/>
    </location>
</feature>